<sequence>MVRYGSLHLSRRSRGLIDDGITTDPHEQG</sequence>
<evidence type="ECO:0000313" key="3">
    <source>
        <dbReference type="Proteomes" id="UP000030013"/>
    </source>
</evidence>
<feature type="region of interest" description="Disordered" evidence="1">
    <location>
        <begin position="1"/>
        <end position="29"/>
    </location>
</feature>
<dbReference type="AlphaFoldDB" id="A0A0A0JXC3"/>
<proteinExistence type="predicted"/>
<dbReference type="STRING" id="1385519.N801_03930"/>
<reference evidence="2 3" key="1">
    <citation type="submission" date="2013-08" db="EMBL/GenBank/DDBJ databases">
        <title>The genome sequence of Knoellia aerolata.</title>
        <authorList>
            <person name="Zhu W."/>
            <person name="Wang G."/>
        </authorList>
    </citation>
    <scope>NUCLEOTIDE SEQUENCE [LARGE SCALE GENOMIC DNA]</scope>
    <source>
        <strain evidence="2 3">DSM 18566</strain>
    </source>
</reference>
<dbReference type="EMBL" id="AVPL01000011">
    <property type="protein sequence ID" value="KGN41838.1"/>
    <property type="molecule type" value="Genomic_DNA"/>
</dbReference>
<evidence type="ECO:0000313" key="2">
    <source>
        <dbReference type="EMBL" id="KGN41838.1"/>
    </source>
</evidence>
<protein>
    <submittedName>
        <fullName evidence="2">Uncharacterized protein</fullName>
    </submittedName>
</protein>
<evidence type="ECO:0000256" key="1">
    <source>
        <dbReference type="SAM" id="MobiDB-lite"/>
    </source>
</evidence>
<organism evidence="2 3">
    <name type="scientific">Knoellia aerolata DSM 18566</name>
    <dbReference type="NCBI Taxonomy" id="1385519"/>
    <lineage>
        <taxon>Bacteria</taxon>
        <taxon>Bacillati</taxon>
        <taxon>Actinomycetota</taxon>
        <taxon>Actinomycetes</taxon>
        <taxon>Micrococcales</taxon>
        <taxon>Intrasporangiaceae</taxon>
        <taxon>Knoellia</taxon>
    </lineage>
</organism>
<dbReference type="Proteomes" id="UP000030013">
    <property type="component" value="Unassembled WGS sequence"/>
</dbReference>
<keyword evidence="3" id="KW-1185">Reference proteome</keyword>
<comment type="caution">
    <text evidence="2">The sequence shown here is derived from an EMBL/GenBank/DDBJ whole genome shotgun (WGS) entry which is preliminary data.</text>
</comment>
<accession>A0A0A0JXC3</accession>
<gene>
    <name evidence="2" type="ORF">N801_03930</name>
</gene>
<name>A0A0A0JXC3_9MICO</name>